<dbReference type="AlphaFoldDB" id="A0A7C8IKA2"/>
<comment type="caution">
    <text evidence="1">The sequence shown here is derived from an EMBL/GenBank/DDBJ whole genome shotgun (WGS) entry which is preliminary data.</text>
</comment>
<dbReference type="InParanoid" id="A0A7C8IKA2"/>
<keyword evidence="2" id="KW-1185">Reference proteome</keyword>
<sequence>MTSDLTPKYHRAPNFSINPPEAGGLLELGSIIASIASADEAPINESCHVPIPQDRLFCSHQAGFIDTRARLRSGEYGIVARLVGLEGIGGTASGTFERWAEEMYTVERIDTIYFTPSTEYIRDSMGKEDVKDYVEGTGYSEPVYMPGKRSVDSGRRDRSLASLVVTGLKTARGAGIKMAESRKRGWTAEVGVSLAPTGVPLEVGPKFNTESEMRTEMGFGDSTDFIVGIRVRKLAFKKHWLLRTPGALTSREHIKGATMVSDDPPGEGQVDDILDLGEGEDCAVESEIEIIDGEKIETAWIL</sequence>
<organism evidence="1 2">
    <name type="scientific">Xylaria multiplex</name>
    <dbReference type="NCBI Taxonomy" id="323545"/>
    <lineage>
        <taxon>Eukaryota</taxon>
        <taxon>Fungi</taxon>
        <taxon>Dikarya</taxon>
        <taxon>Ascomycota</taxon>
        <taxon>Pezizomycotina</taxon>
        <taxon>Sordariomycetes</taxon>
        <taxon>Xylariomycetidae</taxon>
        <taxon>Xylariales</taxon>
        <taxon>Xylariaceae</taxon>
        <taxon>Xylaria</taxon>
    </lineage>
</organism>
<proteinExistence type="predicted"/>
<dbReference type="OrthoDB" id="4500473at2759"/>
<dbReference type="EMBL" id="WUBL01000226">
    <property type="protein sequence ID" value="KAF2963183.1"/>
    <property type="molecule type" value="Genomic_DNA"/>
</dbReference>
<evidence type="ECO:0000313" key="1">
    <source>
        <dbReference type="EMBL" id="KAF2963183.1"/>
    </source>
</evidence>
<protein>
    <submittedName>
        <fullName evidence="1">Uncharacterized protein</fullName>
    </submittedName>
</protein>
<gene>
    <name evidence="1" type="ORF">GQX73_g10400</name>
</gene>
<name>A0A7C8IKA2_9PEZI</name>
<accession>A0A7C8IKA2</accession>
<dbReference type="Proteomes" id="UP000481858">
    <property type="component" value="Unassembled WGS sequence"/>
</dbReference>
<evidence type="ECO:0000313" key="2">
    <source>
        <dbReference type="Proteomes" id="UP000481858"/>
    </source>
</evidence>
<reference evidence="1 2" key="1">
    <citation type="submission" date="2019-12" db="EMBL/GenBank/DDBJ databases">
        <title>Draft genome sequence of the ascomycete Xylaria multiplex DSM 110363.</title>
        <authorList>
            <person name="Buettner E."/>
            <person name="Kellner H."/>
        </authorList>
    </citation>
    <scope>NUCLEOTIDE SEQUENCE [LARGE SCALE GENOMIC DNA]</scope>
    <source>
        <strain evidence="1 2">DSM 110363</strain>
    </source>
</reference>